<dbReference type="HOGENOM" id="CLU_2353174_0_0_2"/>
<dbReference type="AlphaFoldDB" id="U1PUC0"/>
<dbReference type="STRING" id="1238425.J07HQW2_02427"/>
<proteinExistence type="predicted"/>
<evidence type="ECO:0000313" key="2">
    <source>
        <dbReference type="Proteomes" id="UP000030710"/>
    </source>
</evidence>
<accession>U1PUC0</accession>
<sequence>MHRIADAEISIDVVIKDRLGACEHQYDVADIDGVDGKYYIPIGFSVAAAEPRPELESDDQHTEFQIFKQPIEDAFAAELHPYVQTYLVDAGIIESI</sequence>
<protein>
    <submittedName>
        <fullName evidence="1">Uncharacterized protein</fullName>
    </submittedName>
</protein>
<name>U1PUC0_9EURY</name>
<reference evidence="1 2" key="1">
    <citation type="journal article" date="2013" name="PLoS ONE">
        <title>Assembly-driven community genomics of a hypersaline microbial ecosystem.</title>
        <authorList>
            <person name="Podell S."/>
            <person name="Ugalde J.A."/>
            <person name="Narasingarao P."/>
            <person name="Banfield J.F."/>
            <person name="Heidelberg K.B."/>
            <person name="Allen E.E."/>
        </authorList>
    </citation>
    <scope>NUCLEOTIDE SEQUENCE [LARGE SCALE GENOMIC DNA]</scope>
    <source>
        <strain evidence="2">J07HQW2</strain>
    </source>
</reference>
<dbReference type="EMBL" id="KE356561">
    <property type="protein sequence ID" value="ERG95966.1"/>
    <property type="molecule type" value="Genomic_DNA"/>
</dbReference>
<organism evidence="1 2">
    <name type="scientific">Haloquadratum walsbyi J07HQW2</name>
    <dbReference type="NCBI Taxonomy" id="1238425"/>
    <lineage>
        <taxon>Archaea</taxon>
        <taxon>Methanobacteriati</taxon>
        <taxon>Methanobacteriota</taxon>
        <taxon>Stenosarchaea group</taxon>
        <taxon>Halobacteria</taxon>
        <taxon>Halobacteriales</taxon>
        <taxon>Haloferacaceae</taxon>
        <taxon>Haloquadratum</taxon>
    </lineage>
</organism>
<dbReference type="Proteomes" id="UP000030710">
    <property type="component" value="Unassembled WGS sequence"/>
</dbReference>
<gene>
    <name evidence="1" type="ORF">J07HQW2_02427</name>
</gene>
<dbReference type="eggNOG" id="arCOG01075">
    <property type="taxonomic scope" value="Archaea"/>
</dbReference>
<evidence type="ECO:0000313" key="1">
    <source>
        <dbReference type="EMBL" id="ERG95966.1"/>
    </source>
</evidence>